<proteinExistence type="predicted"/>
<feature type="non-terminal residue" evidence="2">
    <location>
        <position position="341"/>
    </location>
</feature>
<evidence type="ECO:0000256" key="1">
    <source>
        <dbReference type="SAM" id="MobiDB-lite"/>
    </source>
</evidence>
<evidence type="ECO:0000313" key="3">
    <source>
        <dbReference type="Proteomes" id="UP000574390"/>
    </source>
</evidence>
<dbReference type="Proteomes" id="UP000574390">
    <property type="component" value="Unassembled WGS sequence"/>
</dbReference>
<feature type="region of interest" description="Disordered" evidence="1">
    <location>
        <begin position="1"/>
        <end position="28"/>
    </location>
</feature>
<accession>A0A7J6RF18</accession>
<dbReference type="AlphaFoldDB" id="A0A7J6RF18"/>
<protein>
    <submittedName>
        <fullName evidence="2">Uncharacterized protein</fullName>
    </submittedName>
</protein>
<organism evidence="2 3">
    <name type="scientific">Perkinsus olseni</name>
    <name type="common">Perkinsus atlanticus</name>
    <dbReference type="NCBI Taxonomy" id="32597"/>
    <lineage>
        <taxon>Eukaryota</taxon>
        <taxon>Sar</taxon>
        <taxon>Alveolata</taxon>
        <taxon>Perkinsozoa</taxon>
        <taxon>Perkinsea</taxon>
        <taxon>Perkinsida</taxon>
        <taxon>Perkinsidae</taxon>
        <taxon>Perkinsus</taxon>
    </lineage>
</organism>
<gene>
    <name evidence="2" type="ORF">FOZ62_001800</name>
</gene>
<dbReference type="EMBL" id="JABANM010022994">
    <property type="protein sequence ID" value="KAF4718646.1"/>
    <property type="molecule type" value="Genomic_DNA"/>
</dbReference>
<name>A0A7J6RF18_PEROL</name>
<evidence type="ECO:0000313" key="2">
    <source>
        <dbReference type="EMBL" id="KAF4718646.1"/>
    </source>
</evidence>
<feature type="compositionally biased region" description="Polar residues" evidence="1">
    <location>
        <begin position="8"/>
        <end position="28"/>
    </location>
</feature>
<sequence length="341" mass="37864">MYEERDSSTSAAVAQPKDSPSTRSTSQFFDCPPEVELKRFQFYFCTSDENPISAGSPTPVDLFPPTTTVGREPIIRQATADVDLTPYANGRGVVNYYLADKAREGRVHHVVVLCEPDKWEDAQYYDGGTKDPVYRFCIRLHEKHHKKNKNLLSSGSRYSSNNCSSRLDIVYLEMSECIPDPKDTGGGKPEKRDWLKVSIGDVTATTWTATGAQLYESVALVSDTHIPLVRAHRRCGQGIPIGTLQNGATTTGMSVDRPAGAYQDTTVIRRKIPITSLGEPRILEITKGIDYSPYANGRGAVDRGGFVRKSNKDYHKHIIDCKPGVWGDAKHYRGGRKDAIY</sequence>
<reference evidence="2 3" key="1">
    <citation type="submission" date="2020-04" db="EMBL/GenBank/DDBJ databases">
        <title>Perkinsus olseni comparative genomics.</title>
        <authorList>
            <person name="Bogema D.R."/>
        </authorList>
    </citation>
    <scope>NUCLEOTIDE SEQUENCE [LARGE SCALE GENOMIC DNA]</scope>
    <source>
        <strain evidence="2">ATCC PRA-205</strain>
    </source>
</reference>
<comment type="caution">
    <text evidence="2">The sequence shown here is derived from an EMBL/GenBank/DDBJ whole genome shotgun (WGS) entry which is preliminary data.</text>
</comment>